<sequence length="73" mass="8161">MMTIVQQIVAVEFLGRVFSIWFLVFDSLSPLSSFVFGFVADSLNHLTFLILSALIAAGLTVVWLLGLKERDKK</sequence>
<keyword evidence="1" id="KW-0812">Transmembrane</keyword>
<evidence type="ECO:0000256" key="1">
    <source>
        <dbReference type="SAM" id="Phobius"/>
    </source>
</evidence>
<organism evidence="2 3">
    <name type="scientific">Pediococcus stilesii</name>
    <dbReference type="NCBI Taxonomy" id="331679"/>
    <lineage>
        <taxon>Bacteria</taxon>
        <taxon>Bacillati</taxon>
        <taxon>Bacillota</taxon>
        <taxon>Bacilli</taxon>
        <taxon>Lactobacillales</taxon>
        <taxon>Lactobacillaceae</taxon>
        <taxon>Pediococcus</taxon>
    </lineage>
</organism>
<feature type="transmembrane region" description="Helical" evidence="1">
    <location>
        <begin position="20"/>
        <end position="40"/>
    </location>
</feature>
<feature type="transmembrane region" description="Helical" evidence="1">
    <location>
        <begin position="46"/>
        <end position="67"/>
    </location>
</feature>
<proteinExistence type="predicted"/>
<gene>
    <name evidence="2" type="ORF">IV81_GL001821</name>
</gene>
<dbReference type="PATRIC" id="fig|331679.3.peg.1857"/>
<evidence type="ECO:0000313" key="3">
    <source>
        <dbReference type="Proteomes" id="UP000051859"/>
    </source>
</evidence>
<evidence type="ECO:0008006" key="4">
    <source>
        <dbReference type="Google" id="ProtNLM"/>
    </source>
</evidence>
<comment type="caution">
    <text evidence="2">The sequence shown here is derived from an EMBL/GenBank/DDBJ whole genome shotgun (WGS) entry which is preliminary data.</text>
</comment>
<dbReference type="Proteomes" id="UP000051859">
    <property type="component" value="Unassembled WGS sequence"/>
</dbReference>
<dbReference type="AlphaFoldDB" id="A0A0R2KWP0"/>
<dbReference type="STRING" id="331679.IV81_GL001821"/>
<dbReference type="InterPro" id="IPR036259">
    <property type="entry name" value="MFS_trans_sf"/>
</dbReference>
<reference evidence="2 3" key="1">
    <citation type="journal article" date="2015" name="Genome Announc.">
        <title>Expanding the biotechnology potential of lactobacilli through comparative genomics of 213 strains and associated genera.</title>
        <authorList>
            <person name="Sun Z."/>
            <person name="Harris H.M."/>
            <person name="McCann A."/>
            <person name="Guo C."/>
            <person name="Argimon S."/>
            <person name="Zhang W."/>
            <person name="Yang X."/>
            <person name="Jeffery I.B."/>
            <person name="Cooney J.C."/>
            <person name="Kagawa T.F."/>
            <person name="Liu W."/>
            <person name="Song Y."/>
            <person name="Salvetti E."/>
            <person name="Wrobel A."/>
            <person name="Rasinkangas P."/>
            <person name="Parkhill J."/>
            <person name="Rea M.C."/>
            <person name="O'Sullivan O."/>
            <person name="Ritari J."/>
            <person name="Douillard F.P."/>
            <person name="Paul Ross R."/>
            <person name="Yang R."/>
            <person name="Briner A.E."/>
            <person name="Felis G.E."/>
            <person name="de Vos W.M."/>
            <person name="Barrangou R."/>
            <person name="Klaenhammer T.R."/>
            <person name="Caufield P.W."/>
            <person name="Cui Y."/>
            <person name="Zhang H."/>
            <person name="O'Toole P.W."/>
        </authorList>
    </citation>
    <scope>NUCLEOTIDE SEQUENCE [LARGE SCALE GENOMIC DNA]</scope>
    <source>
        <strain evidence="2 3">DSM 18001</strain>
    </source>
</reference>
<keyword evidence="3" id="KW-1185">Reference proteome</keyword>
<protein>
    <recommendedName>
        <fullName evidence="4">Major facilitator superfamily (MFS) profile domain-containing protein</fullName>
    </recommendedName>
</protein>
<name>A0A0R2KWP0_9LACO</name>
<keyword evidence="1" id="KW-1133">Transmembrane helix</keyword>
<accession>A0A0R2KWP0</accession>
<dbReference type="RefSeq" id="WP_157059755.1">
    <property type="nucleotide sequence ID" value="NZ_JQBX01000009.1"/>
</dbReference>
<keyword evidence="1" id="KW-0472">Membrane</keyword>
<evidence type="ECO:0000313" key="2">
    <source>
        <dbReference type="EMBL" id="KRN93963.1"/>
    </source>
</evidence>
<dbReference type="EMBL" id="JQBX01000009">
    <property type="protein sequence ID" value="KRN93963.1"/>
    <property type="molecule type" value="Genomic_DNA"/>
</dbReference>
<dbReference type="SUPFAM" id="SSF103473">
    <property type="entry name" value="MFS general substrate transporter"/>
    <property type="match status" value="1"/>
</dbReference>